<name>A0A166ZY99_METRR</name>
<comment type="caution">
    <text evidence="2">The sequence shown here is derived from an EMBL/GenBank/DDBJ whole genome shotgun (WGS) entry which is preliminary data.</text>
</comment>
<gene>
    <name evidence="2" type="ORF">NOR_06754</name>
</gene>
<accession>A0A166ZY99</accession>
<evidence type="ECO:0000313" key="3">
    <source>
        <dbReference type="Proteomes" id="UP000243498"/>
    </source>
</evidence>
<protein>
    <submittedName>
        <fullName evidence="2">Uncharacterized protein</fullName>
    </submittedName>
</protein>
<dbReference type="EMBL" id="AZHC01000026">
    <property type="protein sequence ID" value="OAA38364.1"/>
    <property type="molecule type" value="Genomic_DNA"/>
</dbReference>
<organism evidence="2 3">
    <name type="scientific">Metarhizium rileyi (strain RCEF 4871)</name>
    <name type="common">Nomuraea rileyi</name>
    <dbReference type="NCBI Taxonomy" id="1649241"/>
    <lineage>
        <taxon>Eukaryota</taxon>
        <taxon>Fungi</taxon>
        <taxon>Dikarya</taxon>
        <taxon>Ascomycota</taxon>
        <taxon>Pezizomycotina</taxon>
        <taxon>Sordariomycetes</taxon>
        <taxon>Hypocreomycetidae</taxon>
        <taxon>Hypocreales</taxon>
        <taxon>Clavicipitaceae</taxon>
        <taxon>Metarhizium</taxon>
    </lineage>
</organism>
<keyword evidence="3" id="KW-1185">Reference proteome</keyword>
<dbReference type="Proteomes" id="UP000243498">
    <property type="component" value="Unassembled WGS sequence"/>
</dbReference>
<evidence type="ECO:0000313" key="2">
    <source>
        <dbReference type="EMBL" id="OAA38364.1"/>
    </source>
</evidence>
<proteinExistence type="predicted"/>
<reference evidence="2 3" key="1">
    <citation type="journal article" date="2016" name="Genome Biol. Evol.">
        <title>Divergent and convergent evolution of fungal pathogenicity.</title>
        <authorList>
            <person name="Shang Y."/>
            <person name="Xiao G."/>
            <person name="Zheng P."/>
            <person name="Cen K."/>
            <person name="Zhan S."/>
            <person name="Wang C."/>
        </authorList>
    </citation>
    <scope>NUCLEOTIDE SEQUENCE [LARGE SCALE GENOMIC DNA]</scope>
    <source>
        <strain evidence="2 3">RCEF 4871</strain>
    </source>
</reference>
<feature type="region of interest" description="Disordered" evidence="1">
    <location>
        <begin position="55"/>
        <end position="79"/>
    </location>
</feature>
<feature type="region of interest" description="Disordered" evidence="1">
    <location>
        <begin position="110"/>
        <end position="129"/>
    </location>
</feature>
<feature type="region of interest" description="Disordered" evidence="1">
    <location>
        <begin position="1"/>
        <end position="21"/>
    </location>
</feature>
<feature type="compositionally biased region" description="Polar residues" evidence="1">
    <location>
        <begin position="115"/>
        <end position="124"/>
    </location>
</feature>
<dbReference type="AlphaFoldDB" id="A0A166ZY99"/>
<evidence type="ECO:0000256" key="1">
    <source>
        <dbReference type="SAM" id="MobiDB-lite"/>
    </source>
</evidence>
<sequence length="138" mass="15197">MALHRSRPRPHQTARPSRRRAPVVDTLNQLGRTPGASRPVAVTLCLGKPTALAGPIRPNLAQRHGPRHRRLYPPPEARGSIVSDTLELKPLTVATAIRPTVTFDLRTQTTTKTTSQLCSSNVPSSPRPENFTLFRQAK</sequence>